<dbReference type="EMBL" id="MU003497">
    <property type="protein sequence ID" value="KAF2474493.1"/>
    <property type="molecule type" value="Genomic_DNA"/>
</dbReference>
<name>A0ACB6R5E3_9PLEO</name>
<evidence type="ECO:0000313" key="2">
    <source>
        <dbReference type="Proteomes" id="UP000799755"/>
    </source>
</evidence>
<dbReference type="Proteomes" id="UP000799755">
    <property type="component" value="Unassembled WGS sequence"/>
</dbReference>
<sequence length="106" mass="12250">MELWGFGMAWHGILPLRYGMVSVCFSVFMEEDAFASASGFRARLHAYMAFSRQGRRFLPAPVRIPFVLSISFVFCCVLYAAHALMSGFLCFSRYRYRHLKAWVYGN</sequence>
<accession>A0ACB6R5E3</accession>
<organism evidence="1 2">
    <name type="scientific">Lindgomyces ingoldianus</name>
    <dbReference type="NCBI Taxonomy" id="673940"/>
    <lineage>
        <taxon>Eukaryota</taxon>
        <taxon>Fungi</taxon>
        <taxon>Dikarya</taxon>
        <taxon>Ascomycota</taxon>
        <taxon>Pezizomycotina</taxon>
        <taxon>Dothideomycetes</taxon>
        <taxon>Pleosporomycetidae</taxon>
        <taxon>Pleosporales</taxon>
        <taxon>Lindgomycetaceae</taxon>
        <taxon>Lindgomyces</taxon>
    </lineage>
</organism>
<evidence type="ECO:0000313" key="1">
    <source>
        <dbReference type="EMBL" id="KAF2474493.1"/>
    </source>
</evidence>
<proteinExistence type="predicted"/>
<comment type="caution">
    <text evidence="1">The sequence shown here is derived from an EMBL/GenBank/DDBJ whole genome shotgun (WGS) entry which is preliminary data.</text>
</comment>
<reference evidence="1" key="1">
    <citation type="journal article" date="2020" name="Stud. Mycol.">
        <title>101 Dothideomycetes genomes: a test case for predicting lifestyles and emergence of pathogens.</title>
        <authorList>
            <person name="Haridas S."/>
            <person name="Albert R."/>
            <person name="Binder M."/>
            <person name="Bloem J."/>
            <person name="Labutti K."/>
            <person name="Salamov A."/>
            <person name="Andreopoulos B."/>
            <person name="Baker S."/>
            <person name="Barry K."/>
            <person name="Bills G."/>
            <person name="Bluhm B."/>
            <person name="Cannon C."/>
            <person name="Castanera R."/>
            <person name="Culley D."/>
            <person name="Daum C."/>
            <person name="Ezra D."/>
            <person name="Gonzalez J."/>
            <person name="Henrissat B."/>
            <person name="Kuo A."/>
            <person name="Liang C."/>
            <person name="Lipzen A."/>
            <person name="Lutzoni F."/>
            <person name="Magnuson J."/>
            <person name="Mondo S."/>
            <person name="Nolan M."/>
            <person name="Ohm R."/>
            <person name="Pangilinan J."/>
            <person name="Park H.-J."/>
            <person name="Ramirez L."/>
            <person name="Alfaro M."/>
            <person name="Sun H."/>
            <person name="Tritt A."/>
            <person name="Yoshinaga Y."/>
            <person name="Zwiers L.-H."/>
            <person name="Turgeon B."/>
            <person name="Goodwin S."/>
            <person name="Spatafora J."/>
            <person name="Crous P."/>
            <person name="Grigoriev I."/>
        </authorList>
    </citation>
    <scope>NUCLEOTIDE SEQUENCE</scope>
    <source>
        <strain evidence="1">ATCC 200398</strain>
    </source>
</reference>
<gene>
    <name evidence="1" type="ORF">BDR25DRAFT_109212</name>
</gene>
<protein>
    <submittedName>
        <fullName evidence="1">Uncharacterized protein</fullName>
    </submittedName>
</protein>
<keyword evidence="2" id="KW-1185">Reference proteome</keyword>